<dbReference type="AlphaFoldDB" id="A0AAV3GM01"/>
<proteinExistence type="predicted"/>
<organism evidence="2 3">
    <name type="scientific">Enterococcus faecalis ERV63</name>
    <dbReference type="NCBI Taxonomy" id="1134793"/>
    <lineage>
        <taxon>Bacteria</taxon>
        <taxon>Bacillati</taxon>
        <taxon>Bacillota</taxon>
        <taxon>Bacilli</taxon>
        <taxon>Lactobacillales</taxon>
        <taxon>Enterococcaceae</taxon>
        <taxon>Enterococcus</taxon>
    </lineage>
</organism>
<evidence type="ECO:0000313" key="3">
    <source>
        <dbReference type="Proteomes" id="UP000004117"/>
    </source>
</evidence>
<dbReference type="EMBL" id="ALZR01000033">
    <property type="protein sequence ID" value="EJV18057.1"/>
    <property type="molecule type" value="Genomic_DNA"/>
</dbReference>
<protein>
    <submittedName>
        <fullName evidence="2">Uncharacterized protein</fullName>
    </submittedName>
</protein>
<dbReference type="Proteomes" id="UP000004117">
    <property type="component" value="Unassembled WGS sequence"/>
</dbReference>
<keyword evidence="1" id="KW-0472">Membrane</keyword>
<sequence length="87" mass="10044">MKLRIVDCFPNFTNPRMKTGMFKNKMKIPVLIWIPKFVYNNVAMICAIPFIPAEKTFAGIKKKFKPTAEVKAVIAITAIFFIDSFLW</sequence>
<comment type="caution">
    <text evidence="2">The sequence shown here is derived from an EMBL/GenBank/DDBJ whole genome shotgun (WGS) entry which is preliminary data.</text>
</comment>
<keyword evidence="1" id="KW-1133">Transmembrane helix</keyword>
<keyword evidence="1" id="KW-0812">Transmembrane</keyword>
<feature type="transmembrane region" description="Helical" evidence="1">
    <location>
        <begin position="30"/>
        <end position="50"/>
    </location>
</feature>
<evidence type="ECO:0000313" key="2">
    <source>
        <dbReference type="EMBL" id="EJV18057.1"/>
    </source>
</evidence>
<reference evidence="2 3" key="1">
    <citation type="submission" date="2012-04" db="EMBL/GenBank/DDBJ databases">
        <authorList>
            <person name="Weinstock G."/>
            <person name="Sodergren E."/>
            <person name="Lobos E.A."/>
            <person name="Fulton L."/>
            <person name="Fulton R."/>
            <person name="Courtney L."/>
            <person name="Fronick C."/>
            <person name="O'Laughlin M."/>
            <person name="Godfrey J."/>
            <person name="Wilson R.M."/>
            <person name="Miner T."/>
            <person name="Farmer C."/>
            <person name="Delehaunty K."/>
            <person name="Cordes M."/>
            <person name="Minx P."/>
            <person name="Tomlinson C."/>
            <person name="Chen J."/>
            <person name="Wollam A."/>
            <person name="Pepin K.H."/>
            <person name="Bhonagiri V."/>
            <person name="Zhang X."/>
            <person name="Suruliraj S."/>
            <person name="Warren W."/>
            <person name="Mitreva M."/>
            <person name="Mardis E.R."/>
            <person name="Wilson R.K."/>
        </authorList>
    </citation>
    <scope>NUCLEOTIDE SEQUENCE [LARGE SCALE GENOMIC DNA]</scope>
    <source>
        <strain evidence="2 3">ERV63</strain>
    </source>
</reference>
<feature type="transmembrane region" description="Helical" evidence="1">
    <location>
        <begin position="70"/>
        <end position="86"/>
    </location>
</feature>
<name>A0AAV3GM01_ENTFL</name>
<accession>A0AAV3GM01</accession>
<evidence type="ECO:0000256" key="1">
    <source>
        <dbReference type="SAM" id="Phobius"/>
    </source>
</evidence>
<gene>
    <name evidence="2" type="ORF">HMPREF1336_01302</name>
</gene>